<dbReference type="Proteomes" id="UP000636709">
    <property type="component" value="Unassembled WGS sequence"/>
</dbReference>
<name>A0A835ADJ0_9POAL</name>
<reference evidence="1" key="1">
    <citation type="submission" date="2020-07" db="EMBL/GenBank/DDBJ databases">
        <title>Genome sequence and genetic diversity analysis of an under-domesticated orphan crop, white fonio (Digitaria exilis).</title>
        <authorList>
            <person name="Bennetzen J.L."/>
            <person name="Chen S."/>
            <person name="Ma X."/>
            <person name="Wang X."/>
            <person name="Yssel A.E.J."/>
            <person name="Chaluvadi S.R."/>
            <person name="Johnson M."/>
            <person name="Gangashetty P."/>
            <person name="Hamidou F."/>
            <person name="Sanogo M.D."/>
            <person name="Zwaenepoel A."/>
            <person name="Wallace J."/>
            <person name="Van De Peer Y."/>
            <person name="Van Deynze A."/>
        </authorList>
    </citation>
    <scope>NUCLEOTIDE SEQUENCE</scope>
    <source>
        <tissue evidence="1">Leaves</tissue>
    </source>
</reference>
<organism evidence="1 2">
    <name type="scientific">Digitaria exilis</name>
    <dbReference type="NCBI Taxonomy" id="1010633"/>
    <lineage>
        <taxon>Eukaryota</taxon>
        <taxon>Viridiplantae</taxon>
        <taxon>Streptophyta</taxon>
        <taxon>Embryophyta</taxon>
        <taxon>Tracheophyta</taxon>
        <taxon>Spermatophyta</taxon>
        <taxon>Magnoliopsida</taxon>
        <taxon>Liliopsida</taxon>
        <taxon>Poales</taxon>
        <taxon>Poaceae</taxon>
        <taxon>PACMAD clade</taxon>
        <taxon>Panicoideae</taxon>
        <taxon>Panicodae</taxon>
        <taxon>Paniceae</taxon>
        <taxon>Anthephorinae</taxon>
        <taxon>Digitaria</taxon>
    </lineage>
</organism>
<sequence length="155" mass="16100">MLAVPFVGPNDPASPLLVLPYDKSPLNPSTDTELIPSLASKQTVVCAANAFYLGHPAPVLAIEDHLVGGATYLILSVERVTQGHDALTAASLAALSYDRVAAGNGAASIAGAPKSRFEYVKGDDGRTVIKATSEFLIGTIASLSKDGKEGEGHWR</sequence>
<proteinExistence type="predicted"/>
<dbReference type="InterPro" id="IPR025322">
    <property type="entry name" value="PADRE_dom"/>
</dbReference>
<dbReference type="Pfam" id="PF14009">
    <property type="entry name" value="PADRE"/>
    <property type="match status" value="1"/>
</dbReference>
<dbReference type="OrthoDB" id="1899115at2759"/>
<comment type="caution">
    <text evidence="1">The sequence shown here is derived from an EMBL/GenBank/DDBJ whole genome shotgun (WGS) entry which is preliminary data.</text>
</comment>
<accession>A0A835ADJ0</accession>
<dbReference type="EMBL" id="JACEFO010002455">
    <property type="protein sequence ID" value="KAF8659542.1"/>
    <property type="molecule type" value="Genomic_DNA"/>
</dbReference>
<evidence type="ECO:0000313" key="1">
    <source>
        <dbReference type="EMBL" id="KAF8659542.1"/>
    </source>
</evidence>
<gene>
    <name evidence="1" type="ORF">HU200_058292</name>
</gene>
<protein>
    <submittedName>
        <fullName evidence="1">Uncharacterized protein</fullName>
    </submittedName>
</protein>
<keyword evidence="2" id="KW-1185">Reference proteome</keyword>
<dbReference type="AlphaFoldDB" id="A0A835ADJ0"/>
<evidence type="ECO:0000313" key="2">
    <source>
        <dbReference type="Proteomes" id="UP000636709"/>
    </source>
</evidence>